<feature type="compositionally biased region" description="Basic and acidic residues" evidence="2">
    <location>
        <begin position="225"/>
        <end position="236"/>
    </location>
</feature>
<proteinExistence type="inferred from homology"/>
<comment type="caution">
    <text evidence="3">The sequence shown here is derived from an EMBL/GenBank/DDBJ whole genome shotgun (WGS) entry which is preliminary data.</text>
</comment>
<sequence>MRQTCERETTKKVCGHEARDGLYPATMKSRSAYEERQYPATTWVSTSTEGPSLNDANNHMYRKLFSYIQGNNAKGMKLNTTTPIRTRIVPCHGATCSTIFIMSFLIPADSGDSAPTPWIRRSSSRRTPGAIRGQQPMKFREIFVTQSYPSHEIRIFEGRPNESDWLEESHKLAESLRKEPSIDKSYYYTVWYDPPFQLFHRVNEVWMAKKAEKQQPSTNAGNDHISPETKDHPVTT</sequence>
<evidence type="ECO:0000256" key="1">
    <source>
        <dbReference type="ARBA" id="ARBA00009817"/>
    </source>
</evidence>
<comment type="similarity">
    <text evidence="1">Belongs to the HEBP family.</text>
</comment>
<dbReference type="Proteomes" id="UP001054945">
    <property type="component" value="Unassembled WGS sequence"/>
</dbReference>
<dbReference type="EMBL" id="BPLR01016626">
    <property type="protein sequence ID" value="GIY85217.1"/>
    <property type="molecule type" value="Genomic_DNA"/>
</dbReference>
<feature type="region of interest" description="Disordered" evidence="2">
    <location>
        <begin position="210"/>
        <end position="236"/>
    </location>
</feature>
<reference evidence="3 4" key="1">
    <citation type="submission" date="2021-06" db="EMBL/GenBank/DDBJ databases">
        <title>Caerostris extrusa draft genome.</title>
        <authorList>
            <person name="Kono N."/>
            <person name="Arakawa K."/>
        </authorList>
    </citation>
    <scope>NUCLEOTIDE SEQUENCE [LARGE SCALE GENOMIC DNA]</scope>
</reference>
<accession>A0AAV4WRN9</accession>
<name>A0AAV4WRN9_CAEEX</name>
<dbReference type="Gene3D" id="3.20.80.10">
    <property type="entry name" value="Regulatory factor, effector binding domain"/>
    <property type="match status" value="1"/>
</dbReference>
<evidence type="ECO:0000256" key="2">
    <source>
        <dbReference type="SAM" id="MobiDB-lite"/>
    </source>
</evidence>
<dbReference type="Pfam" id="PF04832">
    <property type="entry name" value="SOUL"/>
    <property type="match status" value="2"/>
</dbReference>
<protein>
    <submittedName>
        <fullName evidence="3">Uncharacterized protein</fullName>
    </submittedName>
</protein>
<keyword evidence="4" id="KW-1185">Reference proteome</keyword>
<evidence type="ECO:0000313" key="3">
    <source>
        <dbReference type="EMBL" id="GIY85217.1"/>
    </source>
</evidence>
<dbReference type="InterPro" id="IPR011256">
    <property type="entry name" value="Reg_factor_effector_dom_sf"/>
</dbReference>
<gene>
    <name evidence="3" type="primary">AVEN_67821_1</name>
    <name evidence="3" type="ORF">CEXT_90002</name>
</gene>
<dbReference type="SUPFAM" id="SSF55136">
    <property type="entry name" value="Probable bacterial effector-binding domain"/>
    <property type="match status" value="1"/>
</dbReference>
<organism evidence="3 4">
    <name type="scientific">Caerostris extrusa</name>
    <name type="common">Bark spider</name>
    <name type="synonym">Caerostris bankana</name>
    <dbReference type="NCBI Taxonomy" id="172846"/>
    <lineage>
        <taxon>Eukaryota</taxon>
        <taxon>Metazoa</taxon>
        <taxon>Ecdysozoa</taxon>
        <taxon>Arthropoda</taxon>
        <taxon>Chelicerata</taxon>
        <taxon>Arachnida</taxon>
        <taxon>Araneae</taxon>
        <taxon>Araneomorphae</taxon>
        <taxon>Entelegynae</taxon>
        <taxon>Araneoidea</taxon>
        <taxon>Araneidae</taxon>
        <taxon>Caerostris</taxon>
    </lineage>
</organism>
<dbReference type="AlphaFoldDB" id="A0AAV4WRN9"/>
<dbReference type="PANTHER" id="PTHR11220:SF1">
    <property type="entry name" value="HEME-BINDING PROTEIN 2"/>
    <property type="match status" value="1"/>
</dbReference>
<dbReference type="InterPro" id="IPR006917">
    <property type="entry name" value="SOUL_heme-bd"/>
</dbReference>
<dbReference type="PANTHER" id="PTHR11220">
    <property type="entry name" value="HEME-BINDING PROTEIN-RELATED"/>
    <property type="match status" value="1"/>
</dbReference>
<evidence type="ECO:0000313" key="4">
    <source>
        <dbReference type="Proteomes" id="UP001054945"/>
    </source>
</evidence>